<dbReference type="KEGG" id="mcm:MCAL160_0230"/>
<protein>
    <submittedName>
        <fullName evidence="4">Lipoprotein</fullName>
    </submittedName>
</protein>
<dbReference type="InterPro" id="IPR038765">
    <property type="entry name" value="Papain-like_cys_pep_sf"/>
</dbReference>
<reference evidence="4" key="3">
    <citation type="journal article" date="2019" name="Vet. Microbiol.">
        <title>Mutations associated with change of susceptibility to lincosamides and/or macrolides in field and laboratory-derived Mycoplasma californicum strains in Japan, and development of a rapid detection method for these mutations.</title>
        <authorList>
            <person name="Hata E."/>
            <person name="Nagai K."/>
            <person name="Murakami K."/>
        </authorList>
    </citation>
    <scope>NUCLEOTIDE SEQUENCE</scope>
    <source>
        <strain evidence="4">HAZ160_1</strain>
    </source>
</reference>
<feature type="compositionally biased region" description="Polar residues" evidence="1">
    <location>
        <begin position="112"/>
        <end position="122"/>
    </location>
</feature>
<feature type="compositionally biased region" description="Polar residues" evidence="1">
    <location>
        <begin position="76"/>
        <end position="89"/>
    </location>
</feature>
<reference evidence="4" key="2">
    <citation type="journal article" date="2014" name="Genome Announc.">
        <title>Complete Genome Sequence of Mycoplasma californicum Strain HAZ160_1 from Bovine Mastitic Milk in Japan.</title>
        <authorList>
            <person name="Hata E."/>
            <person name="Murakami K."/>
        </authorList>
    </citation>
    <scope>NUCLEOTIDE SEQUENCE</scope>
    <source>
        <strain evidence="4">HAZ160_1</strain>
    </source>
</reference>
<feature type="chain" id="PRO_5043837757" evidence="2">
    <location>
        <begin position="33"/>
        <end position="807"/>
    </location>
</feature>
<dbReference type="AlphaFoldDB" id="A0AAT9F7S5"/>
<dbReference type="Gene3D" id="3.10.620.30">
    <property type="match status" value="1"/>
</dbReference>
<sequence>MYIISKIVKVVLVKMKKVILLPIISTSNIASVAFLAISCNANQDTQQLPENIEKTRVTQKNELQNQYNENNHSKTQKITPNDSITTDSELNAKKVTSDDSFNEKTTRKVESNSKNLNEQTQLKKPINKKQEPTNQNNSKPKNNISVSKTEKITETAPKSKINEPIDKIIQHNQDVEKKIDDNSISSKMNEQEKIVYPKQFTPKFIPTTINEEEIKRKILSTKKTTFNYFSHPNYSIKNTGQILNSHTKNQIKLELIDEQGNTVNGVKWYVMQHYPQDNVFPAEATYANPIVDLKKDGTISALPFNHEDRFAEIWAEYQGALFRTTIKVLNFEHSLDEWQEEQARQEAIKISQDWHNLSPFQKALNAYEWITKNVAYEERGEKVDQTAYSSIIEKRSVCTGYTRGFKMFMDILGVPCQSLTGDVDDDSIGHERHIWNLVELDDGWYHVDATWGINRHKPGDNNYNYFLLGNDDFGQNRDFIKPDESIMGKKYRFAMIKNYAPDVETAEKIIERTKLENPDSKTLLLQFPLKFEQHRKISDLITKNISPYGAQHTSQNRSFNIYKFGYQFWNSIRSNQTNISKHPLELVVDNDSKFIRIKNTKNIDINVQNIEIEGAFIEKIERNGDDTLIYLNNFKQIGENEVSISIFKFNYDFNVKNQKLKFNVTKHNKPDAYFEAKDPKSGILKNVDSTMEYRTGNGQWHNINNSEVELTDVGTKPISIRVKATPGIAASDIQIIQTQKHPDIRGAKVFEGKIIGVDKSMQYRKINTNDWNEITTHQISGLDRGTYEIRVKPGKNILPSEYVVLTI</sequence>
<dbReference type="SUPFAM" id="SSF54001">
    <property type="entry name" value="Cysteine proteinases"/>
    <property type="match status" value="1"/>
</dbReference>
<evidence type="ECO:0000313" key="4">
    <source>
        <dbReference type="EMBL" id="BAP00913.1"/>
    </source>
</evidence>
<dbReference type="EMBL" id="AP013353">
    <property type="protein sequence ID" value="BAP00913.1"/>
    <property type="molecule type" value="Genomic_DNA"/>
</dbReference>
<dbReference type="NCBIfam" id="NF045980">
    <property type="entry name" value="MAG6410_fam_LP"/>
    <property type="match status" value="1"/>
</dbReference>
<dbReference type="PANTHER" id="PTHR46333">
    <property type="entry name" value="CYTOKINESIS PROTEIN 3"/>
    <property type="match status" value="1"/>
</dbReference>
<dbReference type="InterPro" id="IPR052557">
    <property type="entry name" value="CAP/Cytokinesis_protein"/>
</dbReference>
<proteinExistence type="predicted"/>
<name>A0AAT9F7S5_9BACT</name>
<evidence type="ECO:0000256" key="1">
    <source>
        <dbReference type="SAM" id="MobiDB-lite"/>
    </source>
</evidence>
<dbReference type="InterPro" id="IPR002931">
    <property type="entry name" value="Transglutaminase-like"/>
</dbReference>
<reference evidence="4" key="4">
    <citation type="submission" date="2024-06" db="EMBL/GenBank/DDBJ databases">
        <authorList>
            <consortium name="Mycoplasma californicum genome sequencing consortium"/>
            <person name="Hata E."/>
            <person name="Tanaka K."/>
            <person name="Tamamura Y."/>
        </authorList>
    </citation>
    <scope>NUCLEOTIDE SEQUENCE</scope>
    <source>
        <strain evidence="4">HAZ160_1</strain>
    </source>
</reference>
<reference evidence="4" key="1">
    <citation type="journal article" date="2014" name="Appl. Environ. Microbiol.">
        <title>Molecular Epidemiology of Cases of Mycoplasma californicum Infection in Japan.</title>
        <authorList>
            <person name="Hata E."/>
            <person name="Suzuki K."/>
            <person name="Hanyu H."/>
            <person name="Itoh M."/>
            <person name="Higuchi H."/>
            <person name="Kobayashi H."/>
        </authorList>
    </citation>
    <scope>NUCLEOTIDE SEQUENCE</scope>
    <source>
        <strain evidence="4">HAZ160_1</strain>
    </source>
</reference>
<dbReference type="PANTHER" id="PTHR46333:SF2">
    <property type="entry name" value="CYTOKINESIS PROTEIN 3"/>
    <property type="match status" value="1"/>
</dbReference>
<keyword evidence="2" id="KW-0732">Signal</keyword>
<feature type="compositionally biased region" description="Basic and acidic residues" evidence="1">
    <location>
        <begin position="90"/>
        <end position="111"/>
    </location>
</feature>
<feature type="signal peptide" evidence="2">
    <location>
        <begin position="1"/>
        <end position="32"/>
    </location>
</feature>
<feature type="domain" description="Transglutaminase-like" evidence="3">
    <location>
        <begin position="390"/>
        <end position="451"/>
    </location>
</feature>
<feature type="region of interest" description="Disordered" evidence="1">
    <location>
        <begin position="66"/>
        <end position="157"/>
    </location>
</feature>
<dbReference type="SMART" id="SM00460">
    <property type="entry name" value="TGc"/>
    <property type="match status" value="1"/>
</dbReference>
<keyword evidence="4" id="KW-0449">Lipoprotein</keyword>
<gene>
    <name evidence="4" type="ORF">MCAL160_0230</name>
</gene>
<dbReference type="GO" id="GO:0005737">
    <property type="term" value="C:cytoplasm"/>
    <property type="evidence" value="ECO:0007669"/>
    <property type="project" value="TreeGrafter"/>
</dbReference>
<organism evidence="4">
    <name type="scientific">Mycoplasmopsis californica HAZ160_1</name>
    <dbReference type="NCBI Taxonomy" id="1397850"/>
    <lineage>
        <taxon>Bacteria</taxon>
        <taxon>Bacillati</taxon>
        <taxon>Mycoplasmatota</taxon>
        <taxon>Mycoplasmoidales</taxon>
        <taxon>Metamycoplasmataceae</taxon>
        <taxon>Mycoplasmopsis</taxon>
    </lineage>
</organism>
<dbReference type="Pfam" id="PF01841">
    <property type="entry name" value="Transglut_core"/>
    <property type="match status" value="1"/>
</dbReference>
<evidence type="ECO:0000259" key="3">
    <source>
        <dbReference type="SMART" id="SM00460"/>
    </source>
</evidence>
<accession>A0AAT9F7S5</accession>
<evidence type="ECO:0000256" key="2">
    <source>
        <dbReference type="SAM" id="SignalP"/>
    </source>
</evidence>
<feature type="compositionally biased region" description="Polar residues" evidence="1">
    <location>
        <begin position="132"/>
        <end position="147"/>
    </location>
</feature>